<proteinExistence type="predicted"/>
<dbReference type="Pfam" id="PF00440">
    <property type="entry name" value="TetR_N"/>
    <property type="match status" value="1"/>
</dbReference>
<evidence type="ECO:0000256" key="5">
    <source>
        <dbReference type="PROSITE-ProRule" id="PRU00335"/>
    </source>
</evidence>
<organism evidence="8 9">
    <name type="scientific">Rhodococcus jostii</name>
    <dbReference type="NCBI Taxonomy" id="132919"/>
    <lineage>
        <taxon>Bacteria</taxon>
        <taxon>Bacillati</taxon>
        <taxon>Actinomycetota</taxon>
        <taxon>Actinomycetes</taxon>
        <taxon>Mycobacteriales</taxon>
        <taxon>Nocardiaceae</taxon>
        <taxon>Rhodococcus</taxon>
    </lineage>
</organism>
<protein>
    <submittedName>
        <fullName evidence="8">DNA-binding transcriptional regulator YbjK</fullName>
    </submittedName>
</protein>
<evidence type="ECO:0000313" key="9">
    <source>
        <dbReference type="Proteomes" id="UP000183407"/>
    </source>
</evidence>
<reference evidence="9" key="1">
    <citation type="submission" date="2016-10" db="EMBL/GenBank/DDBJ databases">
        <authorList>
            <person name="Varghese N."/>
        </authorList>
    </citation>
    <scope>NUCLEOTIDE SEQUENCE [LARGE SCALE GENOMIC DNA]</scope>
    <source>
        <strain evidence="9">DSM 44719</strain>
    </source>
</reference>
<keyword evidence="1" id="KW-0678">Repressor</keyword>
<dbReference type="PANTHER" id="PTHR30055">
    <property type="entry name" value="HTH-TYPE TRANSCRIPTIONAL REGULATOR RUTR"/>
    <property type="match status" value="1"/>
</dbReference>
<evidence type="ECO:0000256" key="1">
    <source>
        <dbReference type="ARBA" id="ARBA00022491"/>
    </source>
</evidence>
<dbReference type="Proteomes" id="UP000183407">
    <property type="component" value="Unassembled WGS sequence"/>
</dbReference>
<dbReference type="PROSITE" id="PS50977">
    <property type="entry name" value="HTH_TETR_2"/>
    <property type="match status" value="1"/>
</dbReference>
<dbReference type="InterPro" id="IPR039538">
    <property type="entry name" value="BetI_C"/>
</dbReference>
<dbReference type="SUPFAM" id="SSF48498">
    <property type="entry name" value="Tetracyclin repressor-like, C-terminal domain"/>
    <property type="match status" value="1"/>
</dbReference>
<sequence>MPRLIDHNQRQQEIAEAVWRVIQRDGIGAVSVRDVAAEAGISSGSLRHVFASKAELLAYSMQLVATRVRARAQAHTSIADPWQRALAVLDELLPLDDRRRCEMEVNLALVAESPAHPQLKEIALDAQRQLRGACAVILTGLAQRGLIAPDIDVDTEAMRLHALVDGAAMHVLLGDTDTPDTAQRMIAEHLRSLARPANGTGTHSVGTREPYQQLRFGSPASSC</sequence>
<keyword evidence="3 5" id="KW-0238">DNA-binding</keyword>
<evidence type="ECO:0000256" key="6">
    <source>
        <dbReference type="SAM" id="MobiDB-lite"/>
    </source>
</evidence>
<keyword evidence="4" id="KW-0804">Transcription</keyword>
<dbReference type="InterPro" id="IPR036271">
    <property type="entry name" value="Tet_transcr_reg_TetR-rel_C_sf"/>
</dbReference>
<dbReference type="EMBL" id="FNTL01000005">
    <property type="protein sequence ID" value="SEE87508.1"/>
    <property type="molecule type" value="Genomic_DNA"/>
</dbReference>
<evidence type="ECO:0000256" key="3">
    <source>
        <dbReference type="ARBA" id="ARBA00023125"/>
    </source>
</evidence>
<evidence type="ECO:0000256" key="2">
    <source>
        <dbReference type="ARBA" id="ARBA00023015"/>
    </source>
</evidence>
<dbReference type="InterPro" id="IPR001647">
    <property type="entry name" value="HTH_TetR"/>
</dbReference>
<dbReference type="Pfam" id="PF13977">
    <property type="entry name" value="TetR_C_6"/>
    <property type="match status" value="1"/>
</dbReference>
<feature type="DNA-binding region" description="H-T-H motif" evidence="5">
    <location>
        <begin position="31"/>
        <end position="50"/>
    </location>
</feature>
<dbReference type="GO" id="GO:0000976">
    <property type="term" value="F:transcription cis-regulatory region binding"/>
    <property type="evidence" value="ECO:0007669"/>
    <property type="project" value="TreeGrafter"/>
</dbReference>
<gene>
    <name evidence="8" type="ORF">SAMN04490220_8892</name>
</gene>
<dbReference type="RefSeq" id="WP_240320095.1">
    <property type="nucleotide sequence ID" value="NZ_FNTL01000005.1"/>
</dbReference>
<evidence type="ECO:0000313" key="8">
    <source>
        <dbReference type="EMBL" id="SEE87508.1"/>
    </source>
</evidence>
<evidence type="ECO:0000256" key="4">
    <source>
        <dbReference type="ARBA" id="ARBA00023163"/>
    </source>
</evidence>
<dbReference type="InterPro" id="IPR050109">
    <property type="entry name" value="HTH-type_TetR-like_transc_reg"/>
</dbReference>
<dbReference type="AlphaFoldDB" id="A0A1H5MGB2"/>
<name>A0A1H5MGB2_RHOJO</name>
<accession>A0A1H5MGB2</accession>
<feature type="region of interest" description="Disordered" evidence="6">
    <location>
        <begin position="196"/>
        <end position="223"/>
    </location>
</feature>
<dbReference type="SUPFAM" id="SSF46689">
    <property type="entry name" value="Homeodomain-like"/>
    <property type="match status" value="1"/>
</dbReference>
<dbReference type="PANTHER" id="PTHR30055:SF234">
    <property type="entry name" value="HTH-TYPE TRANSCRIPTIONAL REGULATOR BETI"/>
    <property type="match status" value="1"/>
</dbReference>
<keyword evidence="2" id="KW-0805">Transcription regulation</keyword>
<dbReference type="InterPro" id="IPR009057">
    <property type="entry name" value="Homeodomain-like_sf"/>
</dbReference>
<dbReference type="Gene3D" id="1.10.357.10">
    <property type="entry name" value="Tetracycline Repressor, domain 2"/>
    <property type="match status" value="1"/>
</dbReference>
<evidence type="ECO:0000259" key="7">
    <source>
        <dbReference type="PROSITE" id="PS50977"/>
    </source>
</evidence>
<dbReference type="GO" id="GO:0003700">
    <property type="term" value="F:DNA-binding transcription factor activity"/>
    <property type="evidence" value="ECO:0007669"/>
    <property type="project" value="TreeGrafter"/>
</dbReference>
<feature type="domain" description="HTH tetR-type" evidence="7">
    <location>
        <begin position="8"/>
        <end position="68"/>
    </location>
</feature>